<protein>
    <recommendedName>
        <fullName evidence="3">Restriction endonuclease type IV Mrr domain-containing protein</fullName>
    </recommendedName>
</protein>
<organism evidence="4 5">
    <name type="scientific">Paralimibaculum aggregatum</name>
    <dbReference type="NCBI Taxonomy" id="3036245"/>
    <lineage>
        <taxon>Bacteria</taxon>
        <taxon>Pseudomonadati</taxon>
        <taxon>Pseudomonadota</taxon>
        <taxon>Alphaproteobacteria</taxon>
        <taxon>Rhodobacterales</taxon>
        <taxon>Paracoccaceae</taxon>
        <taxon>Paralimibaculum</taxon>
    </lineage>
</organism>
<dbReference type="RefSeq" id="WP_285673408.1">
    <property type="nucleotide sequence ID" value="NZ_BSYI01000034.1"/>
</dbReference>
<feature type="transmembrane region" description="Helical" evidence="2">
    <location>
        <begin position="34"/>
        <end position="53"/>
    </location>
</feature>
<evidence type="ECO:0000313" key="5">
    <source>
        <dbReference type="Proteomes" id="UP001239909"/>
    </source>
</evidence>
<feature type="domain" description="Restriction endonuclease type IV Mrr" evidence="3">
    <location>
        <begin position="300"/>
        <end position="403"/>
    </location>
</feature>
<gene>
    <name evidence="4" type="ORF">LNKW23_35840</name>
</gene>
<comment type="caution">
    <text evidence="4">The sequence shown here is derived from an EMBL/GenBank/DDBJ whole genome shotgun (WGS) entry which is preliminary data.</text>
</comment>
<dbReference type="Pfam" id="PF04471">
    <property type="entry name" value="Mrr_cat"/>
    <property type="match status" value="1"/>
</dbReference>
<dbReference type="InterPro" id="IPR011335">
    <property type="entry name" value="Restrct_endonuc-II-like"/>
</dbReference>
<keyword evidence="2" id="KW-0812">Transmembrane</keyword>
<dbReference type="InterPro" id="IPR007560">
    <property type="entry name" value="Restrct_endonuc_IV_Mrr"/>
</dbReference>
<dbReference type="Proteomes" id="UP001239909">
    <property type="component" value="Unassembled WGS sequence"/>
</dbReference>
<name>A0ABQ6LPJ1_9RHOB</name>
<keyword evidence="2" id="KW-0472">Membrane</keyword>
<reference evidence="4 5" key="1">
    <citation type="submission" date="2023-04" db="EMBL/GenBank/DDBJ databases">
        <title>Marinoamorphus aggregata gen. nov., sp. Nov., isolate from tissue of brittle star Ophioplocus japonicus.</title>
        <authorList>
            <person name="Kawano K."/>
            <person name="Sawayama S."/>
            <person name="Nakagawa S."/>
        </authorList>
    </citation>
    <scope>NUCLEOTIDE SEQUENCE [LARGE SCALE GENOMIC DNA]</scope>
    <source>
        <strain evidence="4 5">NKW23</strain>
    </source>
</reference>
<proteinExistence type="predicted"/>
<keyword evidence="5" id="KW-1185">Reference proteome</keyword>
<accession>A0ABQ6LPJ1</accession>
<evidence type="ECO:0000259" key="3">
    <source>
        <dbReference type="Pfam" id="PF04471"/>
    </source>
</evidence>
<evidence type="ECO:0000313" key="4">
    <source>
        <dbReference type="EMBL" id="GMG84369.1"/>
    </source>
</evidence>
<evidence type="ECO:0000256" key="1">
    <source>
        <dbReference type="SAM" id="MobiDB-lite"/>
    </source>
</evidence>
<keyword evidence="2" id="KW-1133">Transmembrane helix</keyword>
<feature type="region of interest" description="Disordered" evidence="1">
    <location>
        <begin position="65"/>
        <end position="89"/>
    </location>
</feature>
<evidence type="ECO:0000256" key="2">
    <source>
        <dbReference type="SAM" id="Phobius"/>
    </source>
</evidence>
<dbReference type="EMBL" id="BSYI01000034">
    <property type="protein sequence ID" value="GMG84369.1"/>
    <property type="molecule type" value="Genomic_DNA"/>
</dbReference>
<feature type="transmembrane region" description="Helical" evidence="2">
    <location>
        <begin position="7"/>
        <end position="28"/>
    </location>
</feature>
<dbReference type="SUPFAM" id="SSF52980">
    <property type="entry name" value="Restriction endonuclease-like"/>
    <property type="match status" value="1"/>
</dbReference>
<sequence>MKALTFLFNLAVSLFVAPTPGLLILMYANGGTTIPPVQGLVVLVISAAGYWIWLSDRRGKRTLERRVERARSATPERPADSMSGLPADTDPGLAAKLRAKEQRRKAREALRGFEDLRDPLAESRAQSPGAMLIDRVADLRQLKSLVVQNEASLLNAFARSVARDEFGAPEYGSWAYEADRFLMSSSFMARTLSRHEAIATVTAEVEFLISDSQRQTRERAALPPRPAPVLLAPPSPEEIGARQVSLGYQPSRPSSPAYMPPMPHELLDPAMSREAPAPAASSGGPRMSDGLKRRLLSRRTHGFARDCAAVLDEHGWVTQTTDSPGSDAIDIFAERGDLIVGLRCRQTGEPLDEDVLTTVIEARDRFGLDAAGIVTTAGVTTAARAAATINGICLLEEGDLADLHFFVAHRKKVVPLFKGQQAQAQA</sequence>